<dbReference type="AlphaFoldDB" id="A0AAE0ANY3"/>
<comment type="caution">
    <text evidence="1">The sequence shown here is derived from an EMBL/GenBank/DDBJ whole genome shotgun (WGS) entry which is preliminary data.</text>
</comment>
<dbReference type="EMBL" id="JANJYJ010000003">
    <property type="protein sequence ID" value="KAK3221298.1"/>
    <property type="molecule type" value="Genomic_DNA"/>
</dbReference>
<dbReference type="Proteomes" id="UP001281410">
    <property type="component" value="Unassembled WGS sequence"/>
</dbReference>
<reference evidence="1" key="1">
    <citation type="journal article" date="2023" name="Plant J.">
        <title>Genome sequences and population genomics provide insights into the demographic history, inbreeding, and mutation load of two 'living fossil' tree species of Dipteronia.</title>
        <authorList>
            <person name="Feng Y."/>
            <person name="Comes H.P."/>
            <person name="Chen J."/>
            <person name="Zhu S."/>
            <person name="Lu R."/>
            <person name="Zhang X."/>
            <person name="Li P."/>
            <person name="Qiu J."/>
            <person name="Olsen K.M."/>
            <person name="Qiu Y."/>
        </authorList>
    </citation>
    <scope>NUCLEOTIDE SEQUENCE</scope>
    <source>
        <strain evidence="1">NBL</strain>
    </source>
</reference>
<name>A0AAE0ANY3_9ROSI</name>
<gene>
    <name evidence="1" type="ORF">Dsin_008323</name>
</gene>
<organism evidence="1 2">
    <name type="scientific">Dipteronia sinensis</name>
    <dbReference type="NCBI Taxonomy" id="43782"/>
    <lineage>
        <taxon>Eukaryota</taxon>
        <taxon>Viridiplantae</taxon>
        <taxon>Streptophyta</taxon>
        <taxon>Embryophyta</taxon>
        <taxon>Tracheophyta</taxon>
        <taxon>Spermatophyta</taxon>
        <taxon>Magnoliopsida</taxon>
        <taxon>eudicotyledons</taxon>
        <taxon>Gunneridae</taxon>
        <taxon>Pentapetalae</taxon>
        <taxon>rosids</taxon>
        <taxon>malvids</taxon>
        <taxon>Sapindales</taxon>
        <taxon>Sapindaceae</taxon>
        <taxon>Hippocastanoideae</taxon>
        <taxon>Acereae</taxon>
        <taxon>Dipteronia</taxon>
    </lineage>
</organism>
<sequence>MVRNDKGVPIFAACVCLNGGDDVEIDEATAILISIMGSLFSRSEICNVIQDIKVLLSVADVRSISFIMRECNRVAHDEIAKWAASFRACIFYESSL</sequence>
<evidence type="ECO:0000313" key="2">
    <source>
        <dbReference type="Proteomes" id="UP001281410"/>
    </source>
</evidence>
<protein>
    <submittedName>
        <fullName evidence="1">Uncharacterized protein</fullName>
    </submittedName>
</protein>
<keyword evidence="2" id="KW-1185">Reference proteome</keyword>
<accession>A0AAE0ANY3</accession>
<proteinExistence type="predicted"/>
<evidence type="ECO:0000313" key="1">
    <source>
        <dbReference type="EMBL" id="KAK3221298.1"/>
    </source>
</evidence>